<organism evidence="2">
    <name type="scientific">metagenome</name>
    <dbReference type="NCBI Taxonomy" id="256318"/>
    <lineage>
        <taxon>unclassified sequences</taxon>
        <taxon>metagenomes</taxon>
    </lineage>
</organism>
<name>A0A2P2CE99_9ZZZZ</name>
<evidence type="ECO:0000313" key="2">
    <source>
        <dbReference type="EMBL" id="CUR60350.1"/>
    </source>
</evidence>
<gene>
    <name evidence="2" type="ORF">NOCA2740019</name>
</gene>
<dbReference type="AlphaFoldDB" id="A0A2P2CE99"/>
<reference evidence="2" key="1">
    <citation type="submission" date="2015-08" db="EMBL/GenBank/DDBJ databases">
        <authorList>
            <person name="Babu N.S."/>
            <person name="Beckwith C.J."/>
            <person name="Beseler K.G."/>
            <person name="Brison A."/>
            <person name="Carone J.V."/>
            <person name="Caskin T.P."/>
            <person name="Diamond M."/>
            <person name="Durham M.E."/>
            <person name="Foxe J.M."/>
            <person name="Go M."/>
            <person name="Henderson B.A."/>
            <person name="Jones I.B."/>
            <person name="McGettigan J.A."/>
            <person name="Micheletti S.J."/>
            <person name="Nasrallah M.E."/>
            <person name="Ortiz D."/>
            <person name="Piller C.R."/>
            <person name="Privatt S.R."/>
            <person name="Schneider S.L."/>
            <person name="Sharp S."/>
            <person name="Smith T.C."/>
            <person name="Stanton J.D."/>
            <person name="Ullery H.E."/>
            <person name="Wilson R.J."/>
            <person name="Serrano M.G."/>
            <person name="Buck G."/>
            <person name="Lee V."/>
            <person name="Wang Y."/>
            <person name="Carvalho R."/>
            <person name="Voegtly L."/>
            <person name="Shi R."/>
            <person name="Duckworth R."/>
            <person name="Johnson A."/>
            <person name="Loviza R."/>
            <person name="Walstead R."/>
            <person name="Shah Z."/>
            <person name="Kiflezghi M."/>
            <person name="Wade K."/>
            <person name="Ball S.L."/>
            <person name="Bradley K.W."/>
            <person name="Asai D.J."/>
            <person name="Bowman C.A."/>
            <person name="Russell D.A."/>
            <person name="Pope W.H."/>
            <person name="Jacobs-Sera D."/>
            <person name="Hendrix R.W."/>
            <person name="Hatfull G.F."/>
        </authorList>
    </citation>
    <scope>NUCLEOTIDE SEQUENCE</scope>
</reference>
<proteinExistence type="predicted"/>
<protein>
    <submittedName>
        <fullName evidence="2">Uncharacterized protein</fullName>
    </submittedName>
</protein>
<sequence length="377" mass="40581">MSGAATADDRAWGWVDHLVAGGTTPWADWAEAGPPRDRQLPGAQHLEVLRRLNLVRPASPGLAGTVLSTSGAGRGQQDLDLVGVRERAAFGARPVDPAEVSVEELCRIAAGALADLVLAAPSLPAQDPVRTPRPRLRRTRYRLVGDPLLGAAYRRQLVAQGRPPGGRSPRVLLLLTDYASYLADVWSSQARRGNGLGWAGWLDQFVGQSVVPPRVDVLALAELWGRRVGVRRVHPVFGAAEVAKIAGGDVRAPHRLSWAALEAVRETSTALRVAVPEPERRSRIAETLLPWLRAVDDGTLAAPVVPERHHDWVRAEAVRVRDGLLAAGYPVPEGGLDRLLPDLTAPRGEPGDPMNDEQDDGKVLGVMMKALHRGATR</sequence>
<accession>A0A2P2CE99</accession>
<evidence type="ECO:0000256" key="1">
    <source>
        <dbReference type="SAM" id="MobiDB-lite"/>
    </source>
</evidence>
<feature type="region of interest" description="Disordered" evidence="1">
    <location>
        <begin position="337"/>
        <end position="360"/>
    </location>
</feature>
<dbReference type="EMBL" id="CZKA01000072">
    <property type="protein sequence ID" value="CUR60350.1"/>
    <property type="molecule type" value="Genomic_DNA"/>
</dbReference>